<dbReference type="GO" id="GO:0003677">
    <property type="term" value="F:DNA binding"/>
    <property type="evidence" value="ECO:0007669"/>
    <property type="project" value="UniProtKB-KW"/>
</dbReference>
<dbReference type="Pfam" id="PF00079">
    <property type="entry name" value="Serpin"/>
    <property type="match status" value="1"/>
</dbReference>
<evidence type="ECO:0000259" key="5">
    <source>
        <dbReference type="SMART" id="SM00093"/>
    </source>
</evidence>
<dbReference type="Pfam" id="PF08646">
    <property type="entry name" value="Rep_fac-A_C"/>
    <property type="match status" value="1"/>
</dbReference>
<feature type="compositionally biased region" description="Polar residues" evidence="4">
    <location>
        <begin position="441"/>
        <end position="451"/>
    </location>
</feature>
<evidence type="ECO:0000256" key="4">
    <source>
        <dbReference type="SAM" id="MobiDB-lite"/>
    </source>
</evidence>
<dbReference type="InterPro" id="IPR023796">
    <property type="entry name" value="Serpin_dom"/>
</dbReference>
<comment type="similarity">
    <text evidence="1 3">Belongs to the serpin family.</text>
</comment>
<dbReference type="InterPro" id="IPR012340">
    <property type="entry name" value="NA-bd_OB-fold"/>
</dbReference>
<dbReference type="SUPFAM" id="SSF50249">
    <property type="entry name" value="Nucleic acid-binding proteins"/>
    <property type="match status" value="3"/>
</dbReference>
<reference evidence="6" key="2">
    <citation type="submission" date="2023-05" db="EMBL/GenBank/DDBJ databases">
        <authorList>
            <person name="Schelkunov M.I."/>
        </authorList>
    </citation>
    <scope>NUCLEOTIDE SEQUENCE</scope>
    <source>
        <strain evidence="6">Hsosn_3</strain>
        <tissue evidence="6">Leaf</tissue>
    </source>
</reference>
<feature type="domain" description="Serpin" evidence="5">
    <location>
        <begin position="386"/>
        <end position="688"/>
    </location>
</feature>
<dbReference type="PANTHER" id="PTHR47165">
    <property type="entry name" value="OS03G0429900 PROTEIN"/>
    <property type="match status" value="1"/>
</dbReference>
<name>A0AAD8N4L5_9APIA</name>
<dbReference type="SUPFAM" id="SSF56574">
    <property type="entry name" value="Serpins"/>
    <property type="match status" value="1"/>
</dbReference>
<dbReference type="InterPro" id="IPR042178">
    <property type="entry name" value="Serpin_sf_1"/>
</dbReference>
<dbReference type="InterPro" id="IPR003871">
    <property type="entry name" value="RFA1B/D_OB_1st"/>
</dbReference>
<feature type="compositionally biased region" description="Basic residues" evidence="4">
    <location>
        <begin position="452"/>
        <end position="463"/>
    </location>
</feature>
<dbReference type="EMBL" id="JAUIZM010000002">
    <property type="protein sequence ID" value="KAK1395731.1"/>
    <property type="molecule type" value="Genomic_DNA"/>
</dbReference>
<dbReference type="SMART" id="SM00093">
    <property type="entry name" value="SERPIN"/>
    <property type="match status" value="1"/>
</dbReference>
<gene>
    <name evidence="6" type="ORF">POM88_005594</name>
</gene>
<protein>
    <recommendedName>
        <fullName evidence="5">Serpin domain-containing protein</fullName>
    </recommendedName>
</protein>
<feature type="compositionally biased region" description="Low complexity" evidence="4">
    <location>
        <begin position="419"/>
        <end position="434"/>
    </location>
</feature>
<organism evidence="6 7">
    <name type="scientific">Heracleum sosnowskyi</name>
    <dbReference type="NCBI Taxonomy" id="360622"/>
    <lineage>
        <taxon>Eukaryota</taxon>
        <taxon>Viridiplantae</taxon>
        <taxon>Streptophyta</taxon>
        <taxon>Embryophyta</taxon>
        <taxon>Tracheophyta</taxon>
        <taxon>Spermatophyta</taxon>
        <taxon>Magnoliopsida</taxon>
        <taxon>eudicotyledons</taxon>
        <taxon>Gunneridae</taxon>
        <taxon>Pentapetalae</taxon>
        <taxon>asterids</taxon>
        <taxon>campanulids</taxon>
        <taxon>Apiales</taxon>
        <taxon>Apiaceae</taxon>
        <taxon>Apioideae</taxon>
        <taxon>apioid superclade</taxon>
        <taxon>Tordylieae</taxon>
        <taxon>Tordyliinae</taxon>
        <taxon>Heracleum</taxon>
    </lineage>
</organism>
<sequence>MTRFDSISTLNGSRCNWKIKVRVIRMGDTYIPPMKQFRGSNLILLDDNHSRIHAFIYSSNVGNLARQFEEGNVYIIQNFYVKDYIQTAIRCLPNDKQITLTDNTIVTQIDDDGLIEQNVFDLYELSDAARLKKDDLFLIDIVGVVTDVQPLYHFTNWHDQDQCKIKFKITDGSSCIEIIFWDQLAEEFDKRRNQVPTQPPIIIIASIRVNRNSDTYNLSSHASTRFYLNHDHYSVQQLRSRVESTTFYSEQEQEEDAHFEHPAKLIDLRTDMPDFTTITCHLTVQKVEENNGWFYHVCTSCQEEVTLENLKYTCQRCARNIPFPDKRFRICALVSDDTTNAALIIHDREVRKLSGLTVFDILTNHTKEGDITIFPKELLIMEGRKYKVTIALKEENITKSSTMYTASDIDMVEAGLDKSAQQQSSPNQAQDNSNVVEATKRTLSPVTNTRVKTSKGKKANNKRKGRKLLLVVSDDEEYNRPSTKLKLPKKEKAEEVRNVVNSWVEKVTRGLIKEILPAGSVNSYTRLVFANALYFKGAWSCEFNASKTEHFDFHLLNDANDGLPALTEKVGSESGFLDHYISYKKVDGGKFWIPKFKFEYEIEASAALKSLGLVLPFDPRIGSIEMVYDRRPPRPLHVSEIFHKSFIEVDEKGTETAAAAPALYHPFLFVIRENNTGIVQFIGQVLNP</sequence>
<dbReference type="Gene3D" id="2.30.39.10">
    <property type="entry name" value="Alpha-1-antitrypsin, domain 1"/>
    <property type="match status" value="1"/>
</dbReference>
<dbReference type="Proteomes" id="UP001237642">
    <property type="component" value="Unassembled WGS sequence"/>
</dbReference>
<dbReference type="InterPro" id="IPR036186">
    <property type="entry name" value="Serpin_sf"/>
</dbReference>
<evidence type="ECO:0000256" key="3">
    <source>
        <dbReference type="RuleBase" id="RU000411"/>
    </source>
</evidence>
<evidence type="ECO:0000256" key="2">
    <source>
        <dbReference type="ARBA" id="ARBA00023125"/>
    </source>
</evidence>
<keyword evidence="2" id="KW-0238">DNA-binding</keyword>
<dbReference type="InterPro" id="IPR042185">
    <property type="entry name" value="Serpin_sf_2"/>
</dbReference>
<dbReference type="InterPro" id="IPR031657">
    <property type="entry name" value="REPA_OB_2"/>
</dbReference>
<dbReference type="Gene3D" id="2.40.50.140">
    <property type="entry name" value="Nucleic acid-binding proteins"/>
    <property type="match status" value="3"/>
</dbReference>
<dbReference type="AlphaFoldDB" id="A0AAD8N4L5"/>
<evidence type="ECO:0000313" key="7">
    <source>
        <dbReference type="Proteomes" id="UP001237642"/>
    </source>
</evidence>
<accession>A0AAD8N4L5</accession>
<dbReference type="CDD" id="cd04480">
    <property type="entry name" value="RPA1_DBD_A_like"/>
    <property type="match status" value="1"/>
</dbReference>
<dbReference type="Gene3D" id="3.30.497.10">
    <property type="entry name" value="Antithrombin, subunit I, domain 2"/>
    <property type="match status" value="2"/>
</dbReference>
<evidence type="ECO:0000256" key="1">
    <source>
        <dbReference type="ARBA" id="ARBA00009500"/>
    </source>
</evidence>
<reference evidence="6" key="1">
    <citation type="submission" date="2023-02" db="EMBL/GenBank/DDBJ databases">
        <title>Genome of toxic invasive species Heracleum sosnowskyi carries increased number of genes despite the absence of recent whole-genome duplications.</title>
        <authorList>
            <person name="Schelkunov M."/>
            <person name="Shtratnikova V."/>
            <person name="Makarenko M."/>
            <person name="Klepikova A."/>
            <person name="Omelchenko D."/>
            <person name="Novikova G."/>
            <person name="Obukhova E."/>
            <person name="Bogdanov V."/>
            <person name="Penin A."/>
            <person name="Logacheva M."/>
        </authorList>
    </citation>
    <scope>NUCLEOTIDE SEQUENCE</scope>
    <source>
        <strain evidence="6">Hsosn_3</strain>
        <tissue evidence="6">Leaf</tissue>
    </source>
</reference>
<comment type="caution">
    <text evidence="6">The sequence shown here is derived from an EMBL/GenBank/DDBJ whole genome shotgun (WGS) entry which is preliminary data.</text>
</comment>
<proteinExistence type="inferred from homology"/>
<feature type="region of interest" description="Disordered" evidence="4">
    <location>
        <begin position="417"/>
        <end position="463"/>
    </location>
</feature>
<dbReference type="Pfam" id="PF02721">
    <property type="entry name" value="DUF223"/>
    <property type="match status" value="1"/>
</dbReference>
<evidence type="ECO:0000313" key="6">
    <source>
        <dbReference type="EMBL" id="KAK1395731.1"/>
    </source>
</evidence>
<dbReference type="PANTHER" id="PTHR47165:SF4">
    <property type="entry name" value="OS03G0429900 PROTEIN"/>
    <property type="match status" value="1"/>
</dbReference>
<keyword evidence="7" id="KW-1185">Reference proteome</keyword>
<dbReference type="Pfam" id="PF16900">
    <property type="entry name" value="REPA_OB_2"/>
    <property type="match status" value="1"/>
</dbReference>
<dbReference type="InterPro" id="IPR013955">
    <property type="entry name" value="Rep_factor-A_C"/>
</dbReference>